<accession>A0A1R2BTE7</accession>
<proteinExistence type="predicted"/>
<evidence type="ECO:0000313" key="2">
    <source>
        <dbReference type="EMBL" id="OMJ80093.1"/>
    </source>
</evidence>
<evidence type="ECO:0000256" key="1">
    <source>
        <dbReference type="SAM" id="MobiDB-lite"/>
    </source>
</evidence>
<feature type="region of interest" description="Disordered" evidence="1">
    <location>
        <begin position="308"/>
        <end position="338"/>
    </location>
</feature>
<keyword evidence="3" id="KW-1185">Reference proteome</keyword>
<comment type="caution">
    <text evidence="2">The sequence shown here is derived from an EMBL/GenBank/DDBJ whole genome shotgun (WGS) entry which is preliminary data.</text>
</comment>
<gene>
    <name evidence="2" type="ORF">SteCoe_19741</name>
</gene>
<evidence type="ECO:0008006" key="4">
    <source>
        <dbReference type="Google" id="ProtNLM"/>
    </source>
</evidence>
<name>A0A1R2BTE7_9CILI</name>
<organism evidence="2 3">
    <name type="scientific">Stentor coeruleus</name>
    <dbReference type="NCBI Taxonomy" id="5963"/>
    <lineage>
        <taxon>Eukaryota</taxon>
        <taxon>Sar</taxon>
        <taxon>Alveolata</taxon>
        <taxon>Ciliophora</taxon>
        <taxon>Postciliodesmatophora</taxon>
        <taxon>Heterotrichea</taxon>
        <taxon>Heterotrichida</taxon>
        <taxon>Stentoridae</taxon>
        <taxon>Stentor</taxon>
    </lineage>
</organism>
<dbReference type="SUPFAM" id="SSF49348">
    <property type="entry name" value="Clathrin adaptor appendage domain"/>
    <property type="match status" value="1"/>
</dbReference>
<dbReference type="Proteomes" id="UP000187209">
    <property type="component" value="Unassembled WGS sequence"/>
</dbReference>
<dbReference type="AlphaFoldDB" id="A0A1R2BTE7"/>
<sequence>MNSKPGDLVIQATNSDQTYSEVLPHIKNLVITADIEICKPVILEIKKIIKDRRIIPVKKVLALNLFQECMMLKNSDFLNFAQSKILVRLSILAQKKKEDLFRDSNNSQDNLLASQAFIHNLLIYIQIWALQYGIGTSGEPTAYFYMYSQLSNKVEFPQIFQETSKSIEKKYEPSQIYHQPKSKRSNTKFSRTDKETLEYLENLLAIIEEIVNPHEDETGKNLIGNMIQIKPKLEMLLNTAISNNDYFETKKLLSLNNRVQKIVDKKLQNREDRKIINKNLNLQLKNSERRGSSRVIEKKLKSATLQIHRETKFQSKNPLNEPSKEENPHPTQPKTSKNVFNKILDLDFKPTANPSYKSQSISYENPALFFSSGPEPSEFSSSASQPSNISNPPVIPMPKPPVSGTKPISYHNLSLNIPKLPLPLPNIIPPPNLDTSGTMPIIIPNSPLIEKTSLTKSSLSNIIPSPNIYPLSENDKIIADLKVELASLQKANNDKDEVIGNLNKIIFELRDKCNLLELVVVKTKEILAGKEKECQEYHVLKDQKTGFVGENCGFFGEISCPSKIMDFQQVIIPQETHADNDDIFRYICSESFTVVHDCELFQVGVQLLCEEDYVKMWFYLGNKSVGVLENIQVSIENPSTFDIAILSSVANEIQPNNQENFYVSCKLKSFSSVYPRMSVKMISGHKALSYSLKIPLSIGKFTSPISLTPFDIWKKWENMMFASENTVCKCTIACRYLPEILKFSDNMLILNTFDEKKISKGKSMVVAKINELVISMIYIKKTEGICEIETRANDSQLRKTFMMLLVSHVSD</sequence>
<dbReference type="InterPro" id="IPR013041">
    <property type="entry name" value="Clathrin_app_Ig-like_sf"/>
</dbReference>
<reference evidence="2 3" key="1">
    <citation type="submission" date="2016-11" db="EMBL/GenBank/DDBJ databases">
        <title>The macronuclear genome of Stentor coeruleus: a giant cell with tiny introns.</title>
        <authorList>
            <person name="Slabodnick M."/>
            <person name="Ruby J.G."/>
            <person name="Reiff S.B."/>
            <person name="Swart E.C."/>
            <person name="Gosai S."/>
            <person name="Prabakaran S."/>
            <person name="Witkowska E."/>
            <person name="Larue G.E."/>
            <person name="Fisher S."/>
            <person name="Freeman R.M."/>
            <person name="Gunawardena J."/>
            <person name="Chu W."/>
            <person name="Stover N.A."/>
            <person name="Gregory B.D."/>
            <person name="Nowacki M."/>
            <person name="Derisi J."/>
            <person name="Roy S.W."/>
            <person name="Marshall W.F."/>
            <person name="Sood P."/>
        </authorList>
    </citation>
    <scope>NUCLEOTIDE SEQUENCE [LARGE SCALE GENOMIC DNA]</scope>
    <source>
        <strain evidence="2">WM001</strain>
    </source>
</reference>
<dbReference type="EMBL" id="MPUH01000439">
    <property type="protein sequence ID" value="OMJ80093.1"/>
    <property type="molecule type" value="Genomic_DNA"/>
</dbReference>
<protein>
    <recommendedName>
        <fullName evidence="4">Clathrin adaptor alpha/beta/gamma-adaptin appendage Ig-like subdomain domain-containing protein</fullName>
    </recommendedName>
</protein>
<evidence type="ECO:0000313" key="3">
    <source>
        <dbReference type="Proteomes" id="UP000187209"/>
    </source>
</evidence>
<dbReference type="Gene3D" id="2.60.40.1230">
    <property type="match status" value="1"/>
</dbReference>